<gene>
    <name evidence="2" type="ORF">VFH_IV238480</name>
</gene>
<keyword evidence="3" id="KW-1185">Reference proteome</keyword>
<feature type="region of interest" description="Disordered" evidence="1">
    <location>
        <begin position="1"/>
        <end position="35"/>
    </location>
</feature>
<name>A0AAV1AMA1_VICFA</name>
<dbReference type="EMBL" id="OX451739">
    <property type="protein sequence ID" value="CAI8611620.1"/>
    <property type="molecule type" value="Genomic_DNA"/>
</dbReference>
<evidence type="ECO:0000256" key="1">
    <source>
        <dbReference type="SAM" id="MobiDB-lite"/>
    </source>
</evidence>
<reference evidence="2 3" key="1">
    <citation type="submission" date="2023-01" db="EMBL/GenBank/DDBJ databases">
        <authorList>
            <person name="Kreplak J."/>
        </authorList>
    </citation>
    <scope>NUCLEOTIDE SEQUENCE [LARGE SCALE GENOMIC DNA]</scope>
</reference>
<sequence length="89" mass="10192">MKITCLGDLDSRYGGGDSQPLGNSGSANRERRSLLKVDEDEEKVLESRRRKIQNDGYVQDARSGFCNDQYETWHLVVRMDMEMDPYGMA</sequence>
<dbReference type="Proteomes" id="UP001157006">
    <property type="component" value="Chromosome 4"/>
</dbReference>
<evidence type="ECO:0000313" key="3">
    <source>
        <dbReference type="Proteomes" id="UP001157006"/>
    </source>
</evidence>
<protein>
    <submittedName>
        <fullName evidence="2">Uncharacterized protein</fullName>
    </submittedName>
</protein>
<accession>A0AAV1AMA1</accession>
<dbReference type="AlphaFoldDB" id="A0AAV1AMA1"/>
<proteinExistence type="predicted"/>
<evidence type="ECO:0000313" key="2">
    <source>
        <dbReference type="EMBL" id="CAI8611620.1"/>
    </source>
</evidence>
<organism evidence="2 3">
    <name type="scientific">Vicia faba</name>
    <name type="common">Broad bean</name>
    <name type="synonym">Faba vulgaris</name>
    <dbReference type="NCBI Taxonomy" id="3906"/>
    <lineage>
        <taxon>Eukaryota</taxon>
        <taxon>Viridiplantae</taxon>
        <taxon>Streptophyta</taxon>
        <taxon>Embryophyta</taxon>
        <taxon>Tracheophyta</taxon>
        <taxon>Spermatophyta</taxon>
        <taxon>Magnoliopsida</taxon>
        <taxon>eudicotyledons</taxon>
        <taxon>Gunneridae</taxon>
        <taxon>Pentapetalae</taxon>
        <taxon>rosids</taxon>
        <taxon>fabids</taxon>
        <taxon>Fabales</taxon>
        <taxon>Fabaceae</taxon>
        <taxon>Papilionoideae</taxon>
        <taxon>50 kb inversion clade</taxon>
        <taxon>NPAAA clade</taxon>
        <taxon>Hologalegina</taxon>
        <taxon>IRL clade</taxon>
        <taxon>Fabeae</taxon>
        <taxon>Vicia</taxon>
    </lineage>
</organism>